<dbReference type="GO" id="GO:0044550">
    <property type="term" value="P:secondary metabolite biosynthetic process"/>
    <property type="evidence" value="ECO:0007669"/>
    <property type="project" value="UniProtKB-ARBA"/>
</dbReference>
<dbReference type="InterPro" id="IPR036291">
    <property type="entry name" value="NAD(P)-bd_dom_sf"/>
</dbReference>
<dbReference type="SMART" id="SM00823">
    <property type="entry name" value="PKS_PP"/>
    <property type="match status" value="1"/>
</dbReference>
<evidence type="ECO:0000313" key="5">
    <source>
        <dbReference type="Proteomes" id="UP001149954"/>
    </source>
</evidence>
<dbReference type="InterPro" id="IPR006162">
    <property type="entry name" value="Ppantetheine_attach_site"/>
</dbReference>
<evidence type="ECO:0000259" key="3">
    <source>
        <dbReference type="SMART" id="SM00823"/>
    </source>
</evidence>
<keyword evidence="2" id="KW-0597">Phosphoprotein</keyword>
<dbReference type="Pfam" id="PF07993">
    <property type="entry name" value="NAD_binding_4"/>
    <property type="match status" value="1"/>
</dbReference>
<name>A0A9X0C181_9EURO</name>
<evidence type="ECO:0000256" key="1">
    <source>
        <dbReference type="ARBA" id="ARBA00022450"/>
    </source>
</evidence>
<comment type="caution">
    <text evidence="4">The sequence shown here is derived from an EMBL/GenBank/DDBJ whole genome shotgun (WGS) entry which is preliminary data.</text>
</comment>
<dbReference type="EMBL" id="JAPWDS010000006">
    <property type="protein sequence ID" value="KAJ5494257.1"/>
    <property type="molecule type" value="Genomic_DNA"/>
</dbReference>
<dbReference type="Pfam" id="PF23562">
    <property type="entry name" value="AMP-binding_C_3"/>
    <property type="match status" value="1"/>
</dbReference>
<dbReference type="Proteomes" id="UP001149954">
    <property type="component" value="Unassembled WGS sequence"/>
</dbReference>
<sequence length="587" mass="64217">MSDFQAVVVTGAQRFQASLIIELSGDEDMGPRERAAAIEKIWPSVEEANRACPAHARIARTHILFTTSDKPIPRATKGTIQRAGTLALYAPELDALYASADRLAAREDSETSEPGRVSDLQQLANFIQRSLLDVTGWSEDQVSTAESFFAIGLDSLQTITAARRIRRGLDLPSFAPNLIYLNPSVSALAQATLRLIQDDAVTQEAGKEAMLAERDDLLRQFTDMIDSAPPHMIVQSNAATQSQVVVLTGSTGTLGAYILNTLLKDRSVSHIHCLNRKKDSATIQQQKNTFYHLDSTLNPSKVTFWHADLTKPDLGLPTESLQTLQKTATVIIHNAWTVNFNFPLSSFTRDLHTITNLINLTASSPNNPHLFFLSSISSTRSINASYARIGQIAGAARSPGLWNRNEWFPSLVRSSLQVGALPETLGPTLGRVDWVPVDLLAEVLVGLALGDFDGVVSGERRSVGVFHPLNLYPEAWRVVAPIVAEMLSLVSGEKIGFVDLAAWVQRVRLDIENSEGNLEGLLERNPAAKLLKFFEGLVADTGAGLGNVLDTRRTAEFSKKLGDIQGVGGMPRWVQKWVGEWLRPLSD</sequence>
<keyword evidence="5" id="KW-1185">Reference proteome</keyword>
<proteinExistence type="predicted"/>
<dbReference type="SUPFAM" id="SSF47336">
    <property type="entry name" value="ACP-like"/>
    <property type="match status" value="1"/>
</dbReference>
<dbReference type="GO" id="GO:0031177">
    <property type="term" value="F:phosphopantetheine binding"/>
    <property type="evidence" value="ECO:0007669"/>
    <property type="project" value="InterPro"/>
</dbReference>
<dbReference type="SUPFAM" id="SSF51735">
    <property type="entry name" value="NAD(P)-binding Rossmann-fold domains"/>
    <property type="match status" value="1"/>
</dbReference>
<dbReference type="InterPro" id="IPR020806">
    <property type="entry name" value="PKS_PP-bd"/>
</dbReference>
<keyword evidence="1" id="KW-0596">Phosphopantetheine</keyword>
<dbReference type="InterPro" id="IPR051414">
    <property type="entry name" value="Adenylate-forming_Reductase"/>
</dbReference>
<evidence type="ECO:0000256" key="2">
    <source>
        <dbReference type="ARBA" id="ARBA00022553"/>
    </source>
</evidence>
<dbReference type="Gene3D" id="1.10.1200.10">
    <property type="entry name" value="ACP-like"/>
    <property type="match status" value="1"/>
</dbReference>
<reference evidence="4" key="1">
    <citation type="submission" date="2022-12" db="EMBL/GenBank/DDBJ databases">
        <authorList>
            <person name="Petersen C."/>
        </authorList>
    </citation>
    <scope>NUCLEOTIDE SEQUENCE</scope>
    <source>
        <strain evidence="4">IBT 29495</strain>
    </source>
</reference>
<dbReference type="PANTHER" id="PTHR43439">
    <property type="entry name" value="PHENYLACETATE-COENZYME A LIGASE"/>
    <property type="match status" value="1"/>
</dbReference>
<evidence type="ECO:0000313" key="4">
    <source>
        <dbReference type="EMBL" id="KAJ5494257.1"/>
    </source>
</evidence>
<dbReference type="InterPro" id="IPR013120">
    <property type="entry name" value="FAR_NAD-bd"/>
</dbReference>
<organism evidence="4 5">
    <name type="scientific">Penicillium fimorum</name>
    <dbReference type="NCBI Taxonomy" id="1882269"/>
    <lineage>
        <taxon>Eukaryota</taxon>
        <taxon>Fungi</taxon>
        <taxon>Dikarya</taxon>
        <taxon>Ascomycota</taxon>
        <taxon>Pezizomycotina</taxon>
        <taxon>Eurotiomycetes</taxon>
        <taxon>Eurotiomycetidae</taxon>
        <taxon>Eurotiales</taxon>
        <taxon>Aspergillaceae</taxon>
        <taxon>Penicillium</taxon>
    </lineage>
</organism>
<gene>
    <name evidence="4" type="ORF">N7463_010344</name>
</gene>
<feature type="domain" description="Polyketide synthase-like phosphopantetheine-binding" evidence="3">
    <location>
        <begin position="124"/>
        <end position="196"/>
    </location>
</feature>
<dbReference type="OrthoDB" id="429813at2759"/>
<dbReference type="InterPro" id="IPR036736">
    <property type="entry name" value="ACP-like_sf"/>
</dbReference>
<accession>A0A9X0C181</accession>
<dbReference type="InterPro" id="IPR009081">
    <property type="entry name" value="PP-bd_ACP"/>
</dbReference>
<dbReference type="AlphaFoldDB" id="A0A9X0C181"/>
<dbReference type="Pfam" id="PF00550">
    <property type="entry name" value="PP-binding"/>
    <property type="match status" value="1"/>
</dbReference>
<dbReference type="PROSITE" id="PS00012">
    <property type="entry name" value="PHOSPHOPANTETHEINE"/>
    <property type="match status" value="1"/>
</dbReference>
<dbReference type="PANTHER" id="PTHR43439:SF2">
    <property type="entry name" value="ENZYME, PUTATIVE (JCVI)-RELATED"/>
    <property type="match status" value="1"/>
</dbReference>
<protein>
    <submittedName>
        <fullName evidence="4">NRPS-like enzyme</fullName>
    </submittedName>
</protein>
<dbReference type="Gene3D" id="3.40.50.720">
    <property type="entry name" value="NAD(P)-binding Rossmann-like Domain"/>
    <property type="match status" value="2"/>
</dbReference>
<reference evidence="4" key="2">
    <citation type="journal article" date="2023" name="IMA Fungus">
        <title>Comparative genomic study of the Penicillium genus elucidates a diverse pangenome and 15 lateral gene transfer events.</title>
        <authorList>
            <person name="Petersen C."/>
            <person name="Sorensen T."/>
            <person name="Nielsen M.R."/>
            <person name="Sondergaard T.E."/>
            <person name="Sorensen J.L."/>
            <person name="Fitzpatrick D.A."/>
            <person name="Frisvad J.C."/>
            <person name="Nielsen K.L."/>
        </authorList>
    </citation>
    <scope>NUCLEOTIDE SEQUENCE</scope>
    <source>
        <strain evidence="4">IBT 29495</strain>
    </source>
</reference>